<protein>
    <recommendedName>
        <fullName evidence="3">F-box domain-containing protein</fullName>
    </recommendedName>
</protein>
<name>A0ABP0ZGQ9_9ASCO</name>
<dbReference type="GeneID" id="92206203"/>
<dbReference type="Proteomes" id="UP001497383">
    <property type="component" value="Chromosome 1"/>
</dbReference>
<feature type="domain" description="F-box" evidence="3">
    <location>
        <begin position="1"/>
        <end position="26"/>
    </location>
</feature>
<organism evidence="4 5">
    <name type="scientific">Lodderomyces beijingensis</name>
    <dbReference type="NCBI Taxonomy" id="1775926"/>
    <lineage>
        <taxon>Eukaryota</taxon>
        <taxon>Fungi</taxon>
        <taxon>Dikarya</taxon>
        <taxon>Ascomycota</taxon>
        <taxon>Saccharomycotina</taxon>
        <taxon>Pichiomycetes</taxon>
        <taxon>Debaryomycetaceae</taxon>
        <taxon>Candida/Lodderomyces clade</taxon>
        <taxon>Lodderomyces</taxon>
    </lineage>
</organism>
<dbReference type="PROSITE" id="PS50181">
    <property type="entry name" value="FBOX"/>
    <property type="match status" value="1"/>
</dbReference>
<keyword evidence="1" id="KW-0433">Leucine-rich repeat</keyword>
<keyword evidence="2" id="KW-0677">Repeat</keyword>
<proteinExistence type="predicted"/>
<dbReference type="PANTHER" id="PTHR24366">
    <property type="entry name" value="IG(IMMUNOGLOBULIN) AND LRR(LEUCINE RICH REPEAT) DOMAINS"/>
    <property type="match status" value="1"/>
</dbReference>
<dbReference type="RefSeq" id="XP_066827945.1">
    <property type="nucleotide sequence ID" value="XM_066970848.1"/>
</dbReference>
<dbReference type="SUPFAM" id="SSF52047">
    <property type="entry name" value="RNI-like"/>
    <property type="match status" value="1"/>
</dbReference>
<sequence length="339" mass="39351">MSIFKLPNELILHIFTYLDNAEVDRLICNYRGVPSARPVLCILYQRLFGGALHITNEDPRLQFEHDYEVTVSAFEDKMSDDSFENNLFRLTRPNTIEFRFTRQHNDYRRFISDLNSLTALFDSSDATITNYLRRCSRINLHIDAHLVFMENPDSLKSIIIKLLLDLSGHPIAYKLENLTIKSSEIGSLYVAHWSQLFKNFTSLRNLDISENLLRSNYESYLDVWGMSRKFPETLTRLNLKNNMLTYVSKDFLSNLPKSLQFLDMNQNDIEIIEPCQLGELLPGLQNWCLNYTKLCVMSPSMFKSCPRGFVLEIRSTYLPDSDVQKLTLIAEKGGFKVLV</sequence>
<gene>
    <name evidence="4" type="ORF">LODBEIA_P10070</name>
</gene>
<keyword evidence="5" id="KW-1185">Reference proteome</keyword>
<evidence type="ECO:0000313" key="5">
    <source>
        <dbReference type="Proteomes" id="UP001497383"/>
    </source>
</evidence>
<evidence type="ECO:0000256" key="2">
    <source>
        <dbReference type="ARBA" id="ARBA00022737"/>
    </source>
</evidence>
<accession>A0ABP0ZGQ9</accession>
<evidence type="ECO:0000259" key="3">
    <source>
        <dbReference type="PROSITE" id="PS50181"/>
    </source>
</evidence>
<evidence type="ECO:0000313" key="4">
    <source>
        <dbReference type="EMBL" id="CAK9436449.1"/>
    </source>
</evidence>
<dbReference type="EMBL" id="OZ022405">
    <property type="protein sequence ID" value="CAK9436449.1"/>
    <property type="molecule type" value="Genomic_DNA"/>
</dbReference>
<reference evidence="4 5" key="1">
    <citation type="submission" date="2024-03" db="EMBL/GenBank/DDBJ databases">
        <authorList>
            <person name="Brejova B."/>
        </authorList>
    </citation>
    <scope>NUCLEOTIDE SEQUENCE [LARGE SCALE GENOMIC DNA]</scope>
    <source>
        <strain evidence="4 5">CBS 14171</strain>
    </source>
</reference>
<dbReference type="InterPro" id="IPR001810">
    <property type="entry name" value="F-box_dom"/>
</dbReference>
<dbReference type="Gene3D" id="3.80.10.10">
    <property type="entry name" value="Ribonuclease Inhibitor"/>
    <property type="match status" value="1"/>
</dbReference>
<dbReference type="InterPro" id="IPR032675">
    <property type="entry name" value="LRR_dom_sf"/>
</dbReference>
<evidence type="ECO:0000256" key="1">
    <source>
        <dbReference type="ARBA" id="ARBA00022614"/>
    </source>
</evidence>